<evidence type="ECO:0000313" key="5">
    <source>
        <dbReference type="Proteomes" id="UP000076078"/>
    </source>
</evidence>
<keyword evidence="2" id="KW-0472">Membrane</keyword>
<feature type="transmembrane region" description="Helical" evidence="2">
    <location>
        <begin position="162"/>
        <end position="188"/>
    </location>
</feature>
<evidence type="ECO:0000313" key="4">
    <source>
        <dbReference type="EMBL" id="KYR02031.1"/>
    </source>
</evidence>
<feature type="signal peptide" evidence="3">
    <location>
        <begin position="1"/>
        <end position="16"/>
    </location>
</feature>
<gene>
    <name evidence="4" type="ORF">DLAC_00827</name>
</gene>
<accession>A0A152A7D3</accession>
<dbReference type="InParanoid" id="A0A152A7D3"/>
<evidence type="ECO:0000256" key="2">
    <source>
        <dbReference type="SAM" id="Phobius"/>
    </source>
</evidence>
<proteinExistence type="predicted"/>
<reference evidence="4 5" key="1">
    <citation type="submission" date="2015-12" db="EMBL/GenBank/DDBJ databases">
        <title>Dictyostelia acquired genes for synthesis and detection of signals that induce cell-type specialization by lateral gene transfer from prokaryotes.</title>
        <authorList>
            <person name="Gloeckner G."/>
            <person name="Schaap P."/>
        </authorList>
    </citation>
    <scope>NUCLEOTIDE SEQUENCE [LARGE SCALE GENOMIC DNA]</scope>
    <source>
        <strain evidence="4 5">TK</strain>
    </source>
</reference>
<evidence type="ECO:0000256" key="1">
    <source>
        <dbReference type="SAM" id="MobiDB-lite"/>
    </source>
</evidence>
<protein>
    <submittedName>
        <fullName evidence="4">Uncharacterized protein</fullName>
    </submittedName>
</protein>
<dbReference type="AlphaFoldDB" id="A0A152A7D3"/>
<organism evidence="4 5">
    <name type="scientific">Tieghemostelium lacteum</name>
    <name type="common">Slime mold</name>
    <name type="synonym">Dictyostelium lacteum</name>
    <dbReference type="NCBI Taxonomy" id="361077"/>
    <lineage>
        <taxon>Eukaryota</taxon>
        <taxon>Amoebozoa</taxon>
        <taxon>Evosea</taxon>
        <taxon>Eumycetozoa</taxon>
        <taxon>Dictyostelia</taxon>
        <taxon>Dictyosteliales</taxon>
        <taxon>Raperosteliaceae</taxon>
        <taxon>Tieghemostelium</taxon>
    </lineage>
</organism>
<comment type="caution">
    <text evidence="4">The sequence shown here is derived from an EMBL/GenBank/DDBJ whole genome shotgun (WGS) entry which is preliminary data.</text>
</comment>
<evidence type="ECO:0000256" key="3">
    <source>
        <dbReference type="SAM" id="SignalP"/>
    </source>
</evidence>
<feature type="compositionally biased region" description="Polar residues" evidence="1">
    <location>
        <begin position="206"/>
        <end position="217"/>
    </location>
</feature>
<sequence length="275" mass="31552">MIFIILYLFIASIVNADIKFIYNQNNNNNNNYNNSLFYQSNGIYPLVNNNNNNNNNIFSTDDCLDIPIILSNVIDLTIYSMNRINVDLSLDSDILILPETKLKVSIKGPIYNNITLVESRAGTIYGQFKNVEIASPYQIDYQNNKIILYYSRTSQASELINVFLVLLVSITGGYGIVYSVFLILFFVVKKTNNKVLMSPKEHHTHTSLFSHSNSHTEQQQQQQTNERKRNGIDLDTYLSRVYKSTITTDNIEIQQQQYYPTFKLGYSEAGPAFDD</sequence>
<dbReference type="EMBL" id="LODT01000004">
    <property type="protein sequence ID" value="KYR02031.1"/>
    <property type="molecule type" value="Genomic_DNA"/>
</dbReference>
<feature type="chain" id="PRO_5007593613" evidence="3">
    <location>
        <begin position="17"/>
        <end position="275"/>
    </location>
</feature>
<name>A0A152A7D3_TIELA</name>
<keyword evidence="5" id="KW-1185">Reference proteome</keyword>
<keyword evidence="3" id="KW-0732">Signal</keyword>
<keyword evidence="2" id="KW-0812">Transmembrane</keyword>
<dbReference type="Proteomes" id="UP000076078">
    <property type="component" value="Unassembled WGS sequence"/>
</dbReference>
<feature type="region of interest" description="Disordered" evidence="1">
    <location>
        <begin position="205"/>
        <end position="229"/>
    </location>
</feature>
<keyword evidence="2" id="KW-1133">Transmembrane helix</keyword>